<dbReference type="InterPro" id="IPR003675">
    <property type="entry name" value="Rce1/LyrA-like_dom"/>
</dbReference>
<keyword evidence="3" id="KW-0645">Protease</keyword>
<dbReference type="AlphaFoldDB" id="A0A4Q9V215"/>
<proteinExistence type="predicted"/>
<sequence>MQIFGEIEAFFRAALVDPVATDHATTALQLRQRRIVVIITMMLGTGALGWALAIKPGNPIFYLATLSVAAIWAIGSFISGPLYLGRSHTRKGATNGRAILQGIILGGVLLIIFLLGAMVAGQVSALRHPVDELLAHAIIGSLALTAVITAVTGICEELFFRGAVYAALPRRWATVGSALLYTGSTILSGVLLLSFAAFILGILTGAQRRVTGGIAGPIAAHLTWSMGMLFLLPHALNLGDLLW</sequence>
<comment type="caution">
    <text evidence="3">The sequence shown here is derived from an EMBL/GenBank/DDBJ whole genome shotgun (WGS) entry which is preliminary data.</text>
</comment>
<evidence type="ECO:0000313" key="3">
    <source>
        <dbReference type="EMBL" id="TBW23679.1"/>
    </source>
</evidence>
<feature type="transmembrane region" description="Helical" evidence="1">
    <location>
        <begin position="186"/>
        <end position="206"/>
    </location>
</feature>
<evidence type="ECO:0000256" key="1">
    <source>
        <dbReference type="SAM" id="Phobius"/>
    </source>
</evidence>
<organism evidence="3 4">
    <name type="scientific">Arcanobacterium bovis</name>
    <dbReference type="NCBI Taxonomy" id="2529275"/>
    <lineage>
        <taxon>Bacteria</taxon>
        <taxon>Bacillati</taxon>
        <taxon>Actinomycetota</taxon>
        <taxon>Actinomycetes</taxon>
        <taxon>Actinomycetales</taxon>
        <taxon>Actinomycetaceae</taxon>
        <taxon>Arcanobacterium</taxon>
    </lineage>
</organism>
<feature type="transmembrane region" description="Helical" evidence="1">
    <location>
        <begin position="60"/>
        <end position="86"/>
    </location>
</feature>
<dbReference type="OrthoDB" id="4407663at2"/>
<keyword evidence="1" id="KW-1133">Transmembrane helix</keyword>
<feature type="transmembrane region" description="Helical" evidence="1">
    <location>
        <begin position="133"/>
        <end position="155"/>
    </location>
</feature>
<dbReference type="GO" id="GO:0080120">
    <property type="term" value="P:CAAX-box protein maturation"/>
    <property type="evidence" value="ECO:0007669"/>
    <property type="project" value="UniProtKB-ARBA"/>
</dbReference>
<reference evidence="3 4" key="1">
    <citation type="submission" date="2019-02" db="EMBL/GenBank/DDBJ databases">
        <title>Arcanobacterium bovis sp. nov., isolated from the milk of a cow with mastitis.</title>
        <authorList>
            <person name="Sammra O."/>
            <person name="Foster G."/>
            <person name="Hassan A."/>
            <person name="Alssahen M."/>
            <person name="Laemmler C."/>
            <person name="Borowiak M."/>
            <person name="Malorny B."/>
            <person name="Abdulmawjood A."/>
        </authorList>
    </citation>
    <scope>NUCLEOTIDE SEQUENCE [LARGE SCALE GENOMIC DNA]</scope>
    <source>
        <strain evidence="3 4">C605018/01/1</strain>
    </source>
</reference>
<protein>
    <submittedName>
        <fullName evidence="3">CPBP family intramembrane metalloprotease</fullName>
    </submittedName>
</protein>
<dbReference type="EMBL" id="SJDT01000001">
    <property type="protein sequence ID" value="TBW23679.1"/>
    <property type="molecule type" value="Genomic_DNA"/>
</dbReference>
<dbReference type="GO" id="GO:0008237">
    <property type="term" value="F:metallopeptidase activity"/>
    <property type="evidence" value="ECO:0007669"/>
    <property type="project" value="UniProtKB-KW"/>
</dbReference>
<keyword evidence="3" id="KW-0378">Hydrolase</keyword>
<keyword evidence="1" id="KW-0472">Membrane</keyword>
<keyword evidence="4" id="KW-1185">Reference proteome</keyword>
<keyword evidence="3" id="KW-0482">Metalloprotease</keyword>
<feature type="transmembrane region" description="Helical" evidence="1">
    <location>
        <begin position="98"/>
        <end position="121"/>
    </location>
</feature>
<dbReference type="Pfam" id="PF02517">
    <property type="entry name" value="Rce1-like"/>
    <property type="match status" value="1"/>
</dbReference>
<keyword evidence="1" id="KW-0812">Transmembrane</keyword>
<feature type="transmembrane region" description="Helical" evidence="1">
    <location>
        <begin position="218"/>
        <end position="236"/>
    </location>
</feature>
<feature type="domain" description="CAAX prenyl protease 2/Lysostaphin resistance protein A-like" evidence="2">
    <location>
        <begin position="141"/>
        <end position="225"/>
    </location>
</feature>
<name>A0A4Q9V215_9ACTO</name>
<gene>
    <name evidence="3" type="ORF">EZJ44_00615</name>
</gene>
<feature type="transmembrane region" description="Helical" evidence="1">
    <location>
        <begin position="35"/>
        <end position="54"/>
    </location>
</feature>
<dbReference type="GO" id="GO:0004175">
    <property type="term" value="F:endopeptidase activity"/>
    <property type="evidence" value="ECO:0007669"/>
    <property type="project" value="UniProtKB-ARBA"/>
</dbReference>
<evidence type="ECO:0000313" key="4">
    <source>
        <dbReference type="Proteomes" id="UP000293036"/>
    </source>
</evidence>
<dbReference type="GO" id="GO:0006508">
    <property type="term" value="P:proteolysis"/>
    <property type="evidence" value="ECO:0007669"/>
    <property type="project" value="UniProtKB-KW"/>
</dbReference>
<accession>A0A4Q9V215</accession>
<evidence type="ECO:0000259" key="2">
    <source>
        <dbReference type="Pfam" id="PF02517"/>
    </source>
</evidence>
<dbReference type="Proteomes" id="UP000293036">
    <property type="component" value="Unassembled WGS sequence"/>
</dbReference>
<dbReference type="RefSeq" id="WP_131279096.1">
    <property type="nucleotide sequence ID" value="NZ_JBHSLR010000009.1"/>
</dbReference>